<evidence type="ECO:0000313" key="17">
    <source>
        <dbReference type="EMBL" id="TCP21929.1"/>
    </source>
</evidence>
<feature type="compositionally biased region" description="Basic and acidic residues" evidence="14">
    <location>
        <begin position="9"/>
        <end position="22"/>
    </location>
</feature>
<keyword evidence="7 13" id="KW-0408">Iron</keyword>
<keyword evidence="18" id="KW-1185">Reference proteome</keyword>
<comment type="subcellular location">
    <subcellularLocation>
        <location evidence="1">Cell envelope</location>
    </subcellularLocation>
</comment>
<reference evidence="17 18" key="1">
    <citation type="submission" date="2019-03" db="EMBL/GenBank/DDBJ databases">
        <title>Genomic Encyclopedia of Type Strains, Phase IV (KMG-IV): sequencing the most valuable type-strain genomes for metagenomic binning, comparative biology and taxonomic classification.</title>
        <authorList>
            <person name="Goeker M."/>
        </authorList>
    </citation>
    <scope>NUCLEOTIDE SEQUENCE [LARGE SCALE GENOMIC DNA]</scope>
    <source>
        <strain evidence="17 18">DSM 19377</strain>
    </source>
</reference>
<evidence type="ECO:0000256" key="14">
    <source>
        <dbReference type="SAM" id="MobiDB-lite"/>
    </source>
</evidence>
<evidence type="ECO:0000256" key="10">
    <source>
        <dbReference type="ARBA" id="ARBA00033771"/>
    </source>
</evidence>
<keyword evidence="5" id="KW-0732">Signal</keyword>
<evidence type="ECO:0000256" key="3">
    <source>
        <dbReference type="ARBA" id="ARBA00022617"/>
    </source>
</evidence>
<keyword evidence="6 13" id="KW-0560">Oxidoreductase</keyword>
<evidence type="ECO:0000259" key="15">
    <source>
        <dbReference type="Pfam" id="PF04261"/>
    </source>
</evidence>
<dbReference type="GO" id="GO:0033212">
    <property type="term" value="P:iron import into cell"/>
    <property type="evidence" value="ECO:0007669"/>
    <property type="project" value="InterPro"/>
</dbReference>
<dbReference type="GO" id="GO:0020037">
    <property type="term" value="F:heme binding"/>
    <property type="evidence" value="ECO:0007669"/>
    <property type="project" value="InterPro"/>
</dbReference>
<feature type="domain" description="Dyp-type peroxidase N-terminal" evidence="15">
    <location>
        <begin position="79"/>
        <end position="235"/>
    </location>
</feature>
<evidence type="ECO:0000256" key="13">
    <source>
        <dbReference type="RuleBase" id="RU365017"/>
    </source>
</evidence>
<keyword evidence="4 13" id="KW-0479">Metal-binding</keyword>
<evidence type="ECO:0000256" key="7">
    <source>
        <dbReference type="ARBA" id="ARBA00023004"/>
    </source>
</evidence>
<dbReference type="PROSITE" id="PS51404">
    <property type="entry name" value="DYP_PEROXIDASE"/>
    <property type="match status" value="1"/>
</dbReference>
<sequence>MSKHHEKRGHHEDMEELEKSSGISRREMLKMSAAAGTGLAIGMSGMGALVSLTDVYDHSKAAGDHKVPADIVPFYGRNQAGIATAQQQYICFAAFDVTASKRSDLKALLKTWTKYSADMTKGETVGEKHPNVYMPPDDTGEAFGLSPSNLTITFGFGPTLFKKDGVDRFGIAVKQPDELVPIPHMPRDELQKEISGGDICIQACSDDPIVAMHAVRNLMRVATGSVIMRYMQEGFLSSPNGETPRNLFGFKDGTANKDTQAGVGLNKYVWASDSGGPSWMKGGSYMAVRKIRMFTEVWDRTSLKEQEATFGREKKSGAPLGKAHEFDSISLNKLPAHSHTRLAHSTGIKILRRAYSYSSGLDPRTGYFDTGLFFISFQQSIKMQFIPMLKKLQQSDKLNEYTSHISSAVFACPPGIKKGGYIGQQLFHSL</sequence>
<dbReference type="InterPro" id="IPR011008">
    <property type="entry name" value="Dimeric_a/b-barrel"/>
</dbReference>
<keyword evidence="2 13" id="KW-0575">Peroxidase</keyword>
<evidence type="ECO:0000256" key="11">
    <source>
        <dbReference type="ARBA" id="ARBA00033775"/>
    </source>
</evidence>
<dbReference type="EC" id="1.11.1.-" evidence="13"/>
<feature type="domain" description="Dyp-type peroxidase C-terminal" evidence="16">
    <location>
        <begin position="243"/>
        <end position="416"/>
    </location>
</feature>
<organism evidence="17 18">
    <name type="scientific">Scopulibacillus darangshiensis</name>
    <dbReference type="NCBI Taxonomy" id="442528"/>
    <lineage>
        <taxon>Bacteria</taxon>
        <taxon>Bacillati</taxon>
        <taxon>Bacillota</taxon>
        <taxon>Bacilli</taxon>
        <taxon>Bacillales</taxon>
        <taxon>Sporolactobacillaceae</taxon>
        <taxon>Scopulibacillus</taxon>
    </lineage>
</organism>
<dbReference type="GO" id="GO:0046872">
    <property type="term" value="F:metal ion binding"/>
    <property type="evidence" value="ECO:0007669"/>
    <property type="project" value="UniProtKB-KW"/>
</dbReference>
<dbReference type="EMBL" id="SLXK01000038">
    <property type="protein sequence ID" value="TCP21929.1"/>
    <property type="molecule type" value="Genomic_DNA"/>
</dbReference>
<gene>
    <name evidence="17" type="ORF">EV207_13815</name>
</gene>
<evidence type="ECO:0000256" key="4">
    <source>
        <dbReference type="ARBA" id="ARBA00022723"/>
    </source>
</evidence>
<comment type="function">
    <text evidence="13">Involved in the recovery of exogenous heme iron. Extracts iron from heme while preserving the protoporphyrin ring intact.</text>
</comment>
<dbReference type="RefSeq" id="WP_243647145.1">
    <property type="nucleotide sequence ID" value="NZ_SLXK01000038.1"/>
</dbReference>
<dbReference type="InterPro" id="IPR048327">
    <property type="entry name" value="Dyp_perox_N"/>
</dbReference>
<evidence type="ECO:0000259" key="16">
    <source>
        <dbReference type="Pfam" id="PF20628"/>
    </source>
</evidence>
<evidence type="ECO:0000256" key="9">
    <source>
        <dbReference type="ARBA" id="ARBA00025737"/>
    </source>
</evidence>
<keyword evidence="3 13" id="KW-0349">Heme</keyword>
<dbReference type="InterPro" id="IPR006313">
    <property type="entry name" value="EfeB/EfeN"/>
</dbReference>
<dbReference type="Proteomes" id="UP000295416">
    <property type="component" value="Unassembled WGS sequence"/>
</dbReference>
<protein>
    <recommendedName>
        <fullName evidence="10 13">Deferrochelatase</fullName>
        <ecNumber evidence="13">1.11.1.-</ecNumber>
    </recommendedName>
    <alternativeName>
        <fullName evidence="11 13">Peroxidase EfeB</fullName>
    </alternativeName>
</protein>
<accession>A0A4R2NK25</accession>
<evidence type="ECO:0000256" key="2">
    <source>
        <dbReference type="ARBA" id="ARBA00022559"/>
    </source>
</evidence>
<dbReference type="GO" id="GO:0030313">
    <property type="term" value="C:cell envelope"/>
    <property type="evidence" value="ECO:0007669"/>
    <property type="project" value="UniProtKB-SubCell"/>
</dbReference>
<comment type="cofactor">
    <cofactor evidence="13">
        <name>heme b</name>
        <dbReference type="ChEBI" id="CHEBI:60344"/>
    </cofactor>
    <text evidence="13">Binds 1 heme b (iron(II)-protoporphyrin IX) group non-covalently per subunit.</text>
</comment>
<dbReference type="PANTHER" id="PTHR30521:SF4">
    <property type="entry name" value="DEFERROCHELATASE"/>
    <property type="match status" value="1"/>
</dbReference>
<evidence type="ECO:0000256" key="8">
    <source>
        <dbReference type="ARBA" id="ARBA00023239"/>
    </source>
</evidence>
<dbReference type="InterPro" id="IPR006314">
    <property type="entry name" value="Dyp_peroxidase"/>
</dbReference>
<comment type="similarity">
    <text evidence="9 13">Belongs to the DyP-type peroxidase family.</text>
</comment>
<comment type="caution">
    <text evidence="17">The sequence shown here is derived from an EMBL/GenBank/DDBJ whole genome shotgun (WGS) entry which is preliminary data.</text>
</comment>
<proteinExistence type="inferred from homology"/>
<evidence type="ECO:0000256" key="6">
    <source>
        <dbReference type="ARBA" id="ARBA00023002"/>
    </source>
</evidence>
<dbReference type="GO" id="GO:0005829">
    <property type="term" value="C:cytosol"/>
    <property type="evidence" value="ECO:0007669"/>
    <property type="project" value="TreeGrafter"/>
</dbReference>
<dbReference type="GO" id="GO:0004325">
    <property type="term" value="F:ferrochelatase activity"/>
    <property type="evidence" value="ECO:0007669"/>
    <property type="project" value="UniProtKB-EC"/>
</dbReference>
<dbReference type="PROSITE" id="PS51318">
    <property type="entry name" value="TAT"/>
    <property type="match status" value="1"/>
</dbReference>
<comment type="catalytic activity">
    <reaction evidence="12">
        <text>heme b + 2 H(+) = protoporphyrin IX + Fe(2+)</text>
        <dbReference type="Rhea" id="RHEA:22584"/>
        <dbReference type="ChEBI" id="CHEBI:15378"/>
        <dbReference type="ChEBI" id="CHEBI:29033"/>
        <dbReference type="ChEBI" id="CHEBI:57306"/>
        <dbReference type="ChEBI" id="CHEBI:60344"/>
        <dbReference type="EC" id="4.98.1.1"/>
    </reaction>
    <physiologicalReaction direction="left-to-right" evidence="12">
        <dbReference type="Rhea" id="RHEA:22585"/>
    </physiologicalReaction>
</comment>
<dbReference type="Pfam" id="PF04261">
    <property type="entry name" value="Dyp_perox_N"/>
    <property type="match status" value="1"/>
</dbReference>
<dbReference type="InterPro" id="IPR006311">
    <property type="entry name" value="TAT_signal"/>
</dbReference>
<dbReference type="InterPro" id="IPR048328">
    <property type="entry name" value="Dyp_perox_C"/>
</dbReference>
<dbReference type="NCBIfam" id="TIGR01413">
    <property type="entry name" value="Dyp_perox_fam"/>
    <property type="match status" value="1"/>
</dbReference>
<dbReference type="GO" id="GO:0004601">
    <property type="term" value="F:peroxidase activity"/>
    <property type="evidence" value="ECO:0007669"/>
    <property type="project" value="UniProtKB-KW"/>
</dbReference>
<evidence type="ECO:0000256" key="12">
    <source>
        <dbReference type="ARBA" id="ARBA00048856"/>
    </source>
</evidence>
<keyword evidence="8" id="KW-0456">Lyase</keyword>
<evidence type="ECO:0000256" key="5">
    <source>
        <dbReference type="ARBA" id="ARBA00022729"/>
    </source>
</evidence>
<dbReference type="Pfam" id="PF20628">
    <property type="entry name" value="Dyp_perox_C"/>
    <property type="match status" value="1"/>
</dbReference>
<dbReference type="NCBIfam" id="TIGR01412">
    <property type="entry name" value="tat_substr_1"/>
    <property type="match status" value="1"/>
</dbReference>
<feature type="region of interest" description="Disordered" evidence="14">
    <location>
        <begin position="1"/>
        <end position="22"/>
    </location>
</feature>
<dbReference type="AlphaFoldDB" id="A0A4R2NK25"/>
<name>A0A4R2NK25_9BACL</name>
<evidence type="ECO:0000256" key="1">
    <source>
        <dbReference type="ARBA" id="ARBA00004196"/>
    </source>
</evidence>
<dbReference type="PANTHER" id="PTHR30521">
    <property type="entry name" value="DEFERROCHELATASE/PEROXIDASE"/>
    <property type="match status" value="1"/>
</dbReference>
<dbReference type="SUPFAM" id="SSF54909">
    <property type="entry name" value="Dimeric alpha+beta barrel"/>
    <property type="match status" value="1"/>
</dbReference>
<evidence type="ECO:0000313" key="18">
    <source>
        <dbReference type="Proteomes" id="UP000295416"/>
    </source>
</evidence>